<evidence type="ECO:0000313" key="4">
    <source>
        <dbReference type="Proteomes" id="UP000553862"/>
    </source>
</evidence>
<organism evidence="3 4">
    <name type="scientific">Molothrus ater</name>
    <name type="common">Brown-headed cowbird</name>
    <dbReference type="NCBI Taxonomy" id="84834"/>
    <lineage>
        <taxon>Eukaryota</taxon>
        <taxon>Metazoa</taxon>
        <taxon>Chordata</taxon>
        <taxon>Craniata</taxon>
        <taxon>Vertebrata</taxon>
        <taxon>Euteleostomi</taxon>
        <taxon>Archelosauria</taxon>
        <taxon>Archosauria</taxon>
        <taxon>Dinosauria</taxon>
        <taxon>Saurischia</taxon>
        <taxon>Theropoda</taxon>
        <taxon>Coelurosauria</taxon>
        <taxon>Aves</taxon>
        <taxon>Neognathae</taxon>
        <taxon>Neoaves</taxon>
        <taxon>Telluraves</taxon>
        <taxon>Australaves</taxon>
        <taxon>Passeriformes</taxon>
        <taxon>Passeroidea</taxon>
        <taxon>Icteridae</taxon>
        <taxon>Molothrus</taxon>
    </lineage>
</organism>
<feature type="region of interest" description="Disordered" evidence="1">
    <location>
        <begin position="68"/>
        <end position="87"/>
    </location>
</feature>
<feature type="non-terminal residue" evidence="3">
    <location>
        <position position="1"/>
    </location>
</feature>
<comment type="caution">
    <text evidence="3">The sequence shown here is derived from an EMBL/GenBank/DDBJ whole genome shotgun (WGS) entry which is preliminary data.</text>
</comment>
<accession>A0A7L3V0J2</accession>
<dbReference type="InterPro" id="IPR007206">
    <property type="entry name" value="Protein_HGH1_C"/>
</dbReference>
<dbReference type="AlphaFoldDB" id="A0A7L3V0J2"/>
<dbReference type="EMBL" id="VZUF01139477">
    <property type="protein sequence ID" value="NXV57944.1"/>
    <property type="molecule type" value="Genomic_DNA"/>
</dbReference>
<sequence length="87" mass="9946">VQLAATAAGRLRLRACGCYLVLRELHGRERNPRVLRACSKLIQVLIGDEPGPGLQNLLEVPIPEELQQHLRHLDSEEEEEEEQEERK</sequence>
<gene>
    <name evidence="3" type="primary">Hgh1_1</name>
    <name evidence="3" type="ORF">MOLATE_R18091</name>
</gene>
<evidence type="ECO:0000313" key="3">
    <source>
        <dbReference type="EMBL" id="NXV57944.1"/>
    </source>
</evidence>
<protein>
    <submittedName>
        <fullName evidence="3">HGH1 protein</fullName>
    </submittedName>
</protein>
<name>A0A7L3V0J2_MOLAT</name>
<keyword evidence="4" id="KW-1185">Reference proteome</keyword>
<feature type="domain" description="Protein HGH1 C-terminal" evidence="2">
    <location>
        <begin position="2"/>
        <end position="52"/>
    </location>
</feature>
<feature type="non-terminal residue" evidence="3">
    <location>
        <position position="87"/>
    </location>
</feature>
<reference evidence="3 4" key="1">
    <citation type="submission" date="2019-09" db="EMBL/GenBank/DDBJ databases">
        <title>Bird 10,000 Genomes (B10K) Project - Family phase.</title>
        <authorList>
            <person name="Zhang G."/>
        </authorList>
    </citation>
    <scope>NUCLEOTIDE SEQUENCE [LARGE SCALE GENOMIC DNA]</scope>
    <source>
        <strain evidence="3">OUT-0049</strain>
        <tissue evidence="3">Muscle</tissue>
    </source>
</reference>
<feature type="compositionally biased region" description="Acidic residues" evidence="1">
    <location>
        <begin position="75"/>
        <end position="87"/>
    </location>
</feature>
<proteinExistence type="predicted"/>
<dbReference type="Proteomes" id="UP000553862">
    <property type="component" value="Unassembled WGS sequence"/>
</dbReference>
<dbReference type="Pfam" id="PF04064">
    <property type="entry name" value="DUF384"/>
    <property type="match status" value="1"/>
</dbReference>
<evidence type="ECO:0000259" key="2">
    <source>
        <dbReference type="Pfam" id="PF04064"/>
    </source>
</evidence>
<evidence type="ECO:0000256" key="1">
    <source>
        <dbReference type="SAM" id="MobiDB-lite"/>
    </source>
</evidence>